<name>E6PWI7_9ZZZZ</name>
<dbReference type="InterPro" id="IPR051536">
    <property type="entry name" value="UDG_Type-4/5"/>
</dbReference>
<feature type="region of interest" description="Disordered" evidence="12">
    <location>
        <begin position="45"/>
        <end position="109"/>
    </location>
</feature>
<evidence type="ECO:0000256" key="1">
    <source>
        <dbReference type="ARBA" id="ARBA00001400"/>
    </source>
</evidence>
<feature type="domain" description="Uracil-DNA glycosylase-like" evidence="13">
    <location>
        <begin position="157"/>
        <end position="309"/>
    </location>
</feature>
<dbReference type="AlphaFoldDB" id="E6PWI7"/>
<evidence type="ECO:0000256" key="2">
    <source>
        <dbReference type="ARBA" id="ARBA00006521"/>
    </source>
</evidence>
<dbReference type="Gene3D" id="3.40.470.10">
    <property type="entry name" value="Uracil-DNA glycosylase-like domain"/>
    <property type="match status" value="1"/>
</dbReference>
<evidence type="ECO:0000256" key="5">
    <source>
        <dbReference type="ARBA" id="ARBA00022485"/>
    </source>
</evidence>
<keyword evidence="5" id="KW-0004">4Fe-4S</keyword>
<dbReference type="EMBL" id="CABM01000071">
    <property type="protein sequence ID" value="CBH99294.1"/>
    <property type="molecule type" value="Genomic_DNA"/>
</dbReference>
<comment type="caution">
    <text evidence="14">The sequence shown here is derived from an EMBL/GenBank/DDBJ whole genome shotgun (WGS) entry which is preliminary data.</text>
</comment>
<evidence type="ECO:0000256" key="12">
    <source>
        <dbReference type="SAM" id="MobiDB-lite"/>
    </source>
</evidence>
<evidence type="ECO:0000256" key="10">
    <source>
        <dbReference type="ARBA" id="ARBA00023014"/>
    </source>
</evidence>
<evidence type="ECO:0000256" key="11">
    <source>
        <dbReference type="ARBA" id="ARBA00023204"/>
    </source>
</evidence>
<reference evidence="14" key="1">
    <citation type="submission" date="2009-10" db="EMBL/GenBank/DDBJ databases">
        <title>Diversity of trophic interactions inside an arsenic-rich microbial ecosystem.</title>
        <authorList>
            <person name="Bertin P.N."/>
            <person name="Heinrich-Salmeron A."/>
            <person name="Pelletier E."/>
            <person name="Goulhen-Chollet F."/>
            <person name="Arsene-Ploetze F."/>
            <person name="Gallien S."/>
            <person name="Calteau A."/>
            <person name="Vallenet D."/>
            <person name="Casiot C."/>
            <person name="Chane-Woon-Ming B."/>
            <person name="Giloteaux L."/>
            <person name="Barakat M."/>
            <person name="Bonnefoy V."/>
            <person name="Bruneel O."/>
            <person name="Chandler M."/>
            <person name="Cleiss J."/>
            <person name="Duran R."/>
            <person name="Elbaz-Poulichet F."/>
            <person name="Fonknechten N."/>
            <person name="Lauga B."/>
            <person name="Mornico D."/>
            <person name="Ortet P."/>
            <person name="Schaeffer C."/>
            <person name="Siguier P."/>
            <person name="Alexander Thil Smith A."/>
            <person name="Van Dorsselaer A."/>
            <person name="Weissenbach J."/>
            <person name="Medigue C."/>
            <person name="Le Paslier D."/>
        </authorList>
    </citation>
    <scope>NUCLEOTIDE SEQUENCE</scope>
</reference>
<evidence type="ECO:0000256" key="3">
    <source>
        <dbReference type="ARBA" id="ARBA00012030"/>
    </source>
</evidence>
<protein>
    <recommendedName>
        <fullName evidence="4">Type-4 uracil-DNA glycosylase</fullName>
        <ecNumber evidence="3">3.2.2.27</ecNumber>
    </recommendedName>
</protein>
<dbReference type="CDD" id="cd10030">
    <property type="entry name" value="UDG-F4_TTUDGA_SPO1dp_like"/>
    <property type="match status" value="1"/>
</dbReference>
<evidence type="ECO:0000256" key="4">
    <source>
        <dbReference type="ARBA" id="ARBA00019403"/>
    </source>
</evidence>
<dbReference type="GO" id="GO:0046872">
    <property type="term" value="F:metal ion binding"/>
    <property type="evidence" value="ECO:0007669"/>
    <property type="project" value="UniProtKB-KW"/>
</dbReference>
<dbReference type="EC" id="3.2.2.27" evidence="3"/>
<proteinExistence type="inferred from homology"/>
<dbReference type="SMART" id="SM00987">
    <property type="entry name" value="UreE_C"/>
    <property type="match status" value="1"/>
</dbReference>
<gene>
    <name evidence="14" type="ORF">CARN2_1729</name>
</gene>
<accession>E6PWI7</accession>
<dbReference type="GO" id="GO:0004844">
    <property type="term" value="F:uracil DNA N-glycosylase activity"/>
    <property type="evidence" value="ECO:0007669"/>
    <property type="project" value="UniProtKB-EC"/>
</dbReference>
<evidence type="ECO:0000259" key="13">
    <source>
        <dbReference type="SMART" id="SM00986"/>
    </source>
</evidence>
<feature type="compositionally biased region" description="Basic and acidic residues" evidence="12">
    <location>
        <begin position="78"/>
        <end position="94"/>
    </location>
</feature>
<dbReference type="GO" id="GO:0006281">
    <property type="term" value="P:DNA repair"/>
    <property type="evidence" value="ECO:0007669"/>
    <property type="project" value="UniProtKB-KW"/>
</dbReference>
<evidence type="ECO:0000256" key="8">
    <source>
        <dbReference type="ARBA" id="ARBA00022801"/>
    </source>
</evidence>
<dbReference type="InterPro" id="IPR036895">
    <property type="entry name" value="Uracil-DNA_glycosylase-like_sf"/>
</dbReference>
<dbReference type="GO" id="GO:0051539">
    <property type="term" value="F:4 iron, 4 sulfur cluster binding"/>
    <property type="evidence" value="ECO:0007669"/>
    <property type="project" value="UniProtKB-KW"/>
</dbReference>
<comment type="similarity">
    <text evidence="2">Belongs to the uracil-DNA glycosylase (UDG) superfamily. Type 4 (UDGa) family.</text>
</comment>
<organism evidence="14">
    <name type="scientific">mine drainage metagenome</name>
    <dbReference type="NCBI Taxonomy" id="410659"/>
    <lineage>
        <taxon>unclassified sequences</taxon>
        <taxon>metagenomes</taxon>
        <taxon>ecological metagenomes</taxon>
    </lineage>
</organism>
<dbReference type="InterPro" id="IPR005273">
    <property type="entry name" value="Ura-DNA_glyco_family4"/>
</dbReference>
<dbReference type="SUPFAM" id="SSF52141">
    <property type="entry name" value="Uracil-DNA glycosylase-like"/>
    <property type="match status" value="1"/>
</dbReference>
<dbReference type="SMART" id="SM00986">
    <property type="entry name" value="UDG"/>
    <property type="match status" value="1"/>
</dbReference>
<evidence type="ECO:0000256" key="9">
    <source>
        <dbReference type="ARBA" id="ARBA00023004"/>
    </source>
</evidence>
<keyword evidence="14" id="KW-0326">Glycosidase</keyword>
<dbReference type="PANTHER" id="PTHR33693">
    <property type="entry name" value="TYPE-5 URACIL-DNA GLYCOSYLASE"/>
    <property type="match status" value="1"/>
</dbReference>
<keyword evidence="11" id="KW-0234">DNA repair</keyword>
<evidence type="ECO:0000256" key="6">
    <source>
        <dbReference type="ARBA" id="ARBA00022723"/>
    </source>
</evidence>
<comment type="catalytic activity">
    <reaction evidence="1">
        <text>Hydrolyzes single-stranded DNA or mismatched double-stranded DNA and polynucleotides, releasing free uracil.</text>
        <dbReference type="EC" id="3.2.2.27"/>
    </reaction>
</comment>
<sequence>MRGRAVTHPLLDPNRRAALQALGLPAAFVRRSLLSEAEVAALLPRLPGERPGGSQQLQARPATPAAQRTEQATPHPSAQEKTDGRAHGAEHAERAAPPSSASAPTVAMRPPVAPVRAPLASPARLQQIATLDQAELAAFTHDCRACKLGGLRHQAVFGVGHAQAQVMVVGEAPGAEEDRQGEPFVGAAGKLLDNMLRAVGLSRSGDDPARTVFIANVIKCRPPGNRNPEADEIAQCEPILERQITLVRPRLLLALGRFAAQQLTGSTEPIGRLRQRLFHHQGIPVVVSYHPAYLLRTPLDKAKAWADLCFAQDQLALALQTGGTAA</sequence>
<keyword evidence="7" id="KW-0227">DNA damage</keyword>
<keyword evidence="10" id="KW-0411">Iron-sulfur</keyword>
<keyword evidence="6" id="KW-0479">Metal-binding</keyword>
<dbReference type="Pfam" id="PF03167">
    <property type="entry name" value="UDG"/>
    <property type="match status" value="1"/>
</dbReference>
<evidence type="ECO:0000313" key="14">
    <source>
        <dbReference type="EMBL" id="CBH99294.1"/>
    </source>
</evidence>
<feature type="compositionally biased region" description="Low complexity" evidence="12">
    <location>
        <begin position="95"/>
        <end position="109"/>
    </location>
</feature>
<dbReference type="InterPro" id="IPR005122">
    <property type="entry name" value="Uracil-DNA_glycosylase-like"/>
</dbReference>
<evidence type="ECO:0000256" key="7">
    <source>
        <dbReference type="ARBA" id="ARBA00022763"/>
    </source>
</evidence>
<dbReference type="PANTHER" id="PTHR33693:SF1">
    <property type="entry name" value="TYPE-4 URACIL-DNA GLYCOSYLASE"/>
    <property type="match status" value="1"/>
</dbReference>
<keyword evidence="9" id="KW-0408">Iron</keyword>
<feature type="compositionally biased region" description="Polar residues" evidence="12">
    <location>
        <begin position="66"/>
        <end position="76"/>
    </location>
</feature>
<dbReference type="NCBIfam" id="TIGR00758">
    <property type="entry name" value="UDG_fam4"/>
    <property type="match status" value="1"/>
</dbReference>
<keyword evidence="8 14" id="KW-0378">Hydrolase</keyword>